<evidence type="ECO:0000256" key="7">
    <source>
        <dbReference type="ARBA" id="ARBA00023180"/>
    </source>
</evidence>
<comment type="subcellular location">
    <subcellularLocation>
        <location evidence="1">Membrane</location>
        <topology evidence="1">Single-pass type I membrane protein</topology>
    </subcellularLocation>
</comment>
<keyword evidence="6" id="KW-0675">Receptor</keyword>
<dbReference type="InterPro" id="IPR046956">
    <property type="entry name" value="RLP23-like"/>
</dbReference>
<dbReference type="Proteomes" id="UP000237347">
    <property type="component" value="Unassembled WGS sequence"/>
</dbReference>
<dbReference type="PANTHER" id="PTHR48063">
    <property type="entry name" value="LRR RECEPTOR-LIKE KINASE"/>
    <property type="match status" value="1"/>
</dbReference>
<dbReference type="Pfam" id="PF00560">
    <property type="entry name" value="LRR_1"/>
    <property type="match status" value="2"/>
</dbReference>
<keyword evidence="9" id="KW-1185">Reference proteome</keyword>
<keyword evidence="5" id="KW-0472">Membrane</keyword>
<evidence type="ECO:0000313" key="9">
    <source>
        <dbReference type="Proteomes" id="UP000237347"/>
    </source>
</evidence>
<reference evidence="8 9" key="1">
    <citation type="journal article" date="2018" name="Sci. Data">
        <title>The draft genome sequence of cork oak.</title>
        <authorList>
            <person name="Ramos A.M."/>
            <person name="Usie A."/>
            <person name="Barbosa P."/>
            <person name="Barros P.M."/>
            <person name="Capote T."/>
            <person name="Chaves I."/>
            <person name="Simoes F."/>
            <person name="Abreu I."/>
            <person name="Carrasquinho I."/>
            <person name="Faro C."/>
            <person name="Guimaraes J.B."/>
            <person name="Mendonca D."/>
            <person name="Nobrega F."/>
            <person name="Rodrigues L."/>
            <person name="Saibo N.J.M."/>
            <person name="Varela M.C."/>
            <person name="Egas C."/>
            <person name="Matos J."/>
            <person name="Miguel C.M."/>
            <person name="Oliveira M.M."/>
            <person name="Ricardo C.P."/>
            <person name="Goncalves S."/>
        </authorList>
    </citation>
    <scope>NUCLEOTIDE SEQUENCE [LARGE SCALE GENOMIC DNA]</scope>
    <source>
        <strain evidence="9">cv. HL8</strain>
    </source>
</reference>
<evidence type="ECO:0000256" key="6">
    <source>
        <dbReference type="ARBA" id="ARBA00023170"/>
    </source>
</evidence>
<accession>A0AAW0IJ65</accession>
<name>A0AAW0IJ65_QUESU</name>
<keyword evidence="7" id="KW-0325">Glycoprotein</keyword>
<sequence>MKSLTHLFLDYNEFEGGIPKTFSGLCNLKKLSLPVNNLNRQLLEFFHNLTGYANQSIEVLNLDWNQIMGSIPDLTTFLSLRELGLHHNHLNGTIFDNLGKQSKLERLYLGHNSFEGFISEAHFSELTKLKYLDLSNTSLVFNFSSDWLERLYLGHNSFEGFISEAHFSELTKLKYLDLSNTSLVFNFSSDWVPPFHD</sequence>
<dbReference type="GO" id="GO:0016020">
    <property type="term" value="C:membrane"/>
    <property type="evidence" value="ECO:0007669"/>
    <property type="project" value="UniProtKB-SubCell"/>
</dbReference>
<dbReference type="SUPFAM" id="SSF52058">
    <property type="entry name" value="L domain-like"/>
    <property type="match status" value="1"/>
</dbReference>
<dbReference type="InterPro" id="IPR032675">
    <property type="entry name" value="LRR_dom_sf"/>
</dbReference>
<dbReference type="Gene3D" id="3.80.10.10">
    <property type="entry name" value="Ribonuclease Inhibitor"/>
    <property type="match status" value="3"/>
</dbReference>
<gene>
    <name evidence="8" type="primary">EIX1_20</name>
    <name evidence="8" type="ORF">CFP56_003810</name>
</gene>
<dbReference type="AlphaFoldDB" id="A0AAW0IJ65"/>
<comment type="caution">
    <text evidence="8">The sequence shown here is derived from an EMBL/GenBank/DDBJ whole genome shotgun (WGS) entry which is preliminary data.</text>
</comment>
<proteinExistence type="predicted"/>
<keyword evidence="2" id="KW-0812">Transmembrane</keyword>
<evidence type="ECO:0000256" key="4">
    <source>
        <dbReference type="ARBA" id="ARBA00022989"/>
    </source>
</evidence>
<keyword evidence="3" id="KW-0732">Signal</keyword>
<evidence type="ECO:0000256" key="1">
    <source>
        <dbReference type="ARBA" id="ARBA00004479"/>
    </source>
</evidence>
<organism evidence="8 9">
    <name type="scientific">Quercus suber</name>
    <name type="common">Cork oak</name>
    <dbReference type="NCBI Taxonomy" id="58331"/>
    <lineage>
        <taxon>Eukaryota</taxon>
        <taxon>Viridiplantae</taxon>
        <taxon>Streptophyta</taxon>
        <taxon>Embryophyta</taxon>
        <taxon>Tracheophyta</taxon>
        <taxon>Spermatophyta</taxon>
        <taxon>Magnoliopsida</taxon>
        <taxon>eudicotyledons</taxon>
        <taxon>Gunneridae</taxon>
        <taxon>Pentapetalae</taxon>
        <taxon>rosids</taxon>
        <taxon>fabids</taxon>
        <taxon>Fagales</taxon>
        <taxon>Fagaceae</taxon>
        <taxon>Quercus</taxon>
    </lineage>
</organism>
<protein>
    <submittedName>
        <fullName evidence="8">Receptor-like protein eix1</fullName>
    </submittedName>
</protein>
<dbReference type="InterPro" id="IPR001611">
    <property type="entry name" value="Leu-rich_rpt"/>
</dbReference>
<evidence type="ECO:0000256" key="3">
    <source>
        <dbReference type="ARBA" id="ARBA00022729"/>
    </source>
</evidence>
<evidence type="ECO:0000256" key="2">
    <source>
        <dbReference type="ARBA" id="ARBA00022692"/>
    </source>
</evidence>
<keyword evidence="4" id="KW-1133">Transmembrane helix</keyword>
<dbReference type="Pfam" id="PF13855">
    <property type="entry name" value="LRR_8"/>
    <property type="match status" value="1"/>
</dbReference>
<evidence type="ECO:0000256" key="5">
    <source>
        <dbReference type="ARBA" id="ARBA00023136"/>
    </source>
</evidence>
<dbReference type="PANTHER" id="PTHR48063:SF101">
    <property type="entry name" value="LRR RECEPTOR-LIKE SERINE_THREONINE-PROTEIN KINASE FLS2"/>
    <property type="match status" value="1"/>
</dbReference>
<evidence type="ECO:0000313" key="8">
    <source>
        <dbReference type="EMBL" id="KAK7814141.1"/>
    </source>
</evidence>
<dbReference type="EMBL" id="PKMF04001129">
    <property type="protein sequence ID" value="KAK7814141.1"/>
    <property type="molecule type" value="Genomic_DNA"/>
</dbReference>